<proteinExistence type="predicted"/>
<dbReference type="EMBL" id="CAJVRL010000014">
    <property type="protein sequence ID" value="CAG8949650.1"/>
    <property type="molecule type" value="Genomic_DNA"/>
</dbReference>
<accession>A0A9N9KPA9</accession>
<name>A0A9N9KPA9_9HELO</name>
<protein>
    <submittedName>
        <fullName evidence="1">Uncharacterized protein</fullName>
    </submittedName>
</protein>
<keyword evidence="2" id="KW-1185">Reference proteome</keyword>
<evidence type="ECO:0000313" key="2">
    <source>
        <dbReference type="Proteomes" id="UP000696280"/>
    </source>
</evidence>
<reference evidence="1" key="1">
    <citation type="submission" date="2021-07" db="EMBL/GenBank/DDBJ databases">
        <authorList>
            <person name="Durling M."/>
        </authorList>
    </citation>
    <scope>NUCLEOTIDE SEQUENCE</scope>
</reference>
<comment type="caution">
    <text evidence="1">The sequence shown here is derived from an EMBL/GenBank/DDBJ whole genome shotgun (WGS) entry which is preliminary data.</text>
</comment>
<gene>
    <name evidence="1" type="ORF">HYFRA_00007884</name>
</gene>
<evidence type="ECO:0000313" key="1">
    <source>
        <dbReference type="EMBL" id="CAG8949650.1"/>
    </source>
</evidence>
<dbReference type="Proteomes" id="UP000696280">
    <property type="component" value="Unassembled WGS sequence"/>
</dbReference>
<sequence length="80" mass="9301">MGDRRRSGVEVVPFPARAGTWLAHYYFSTNSKKRVNLRSIGNVQRYAMKRRTRTRNLILAEPAILTYMPEKESKYLVLVA</sequence>
<dbReference type="AlphaFoldDB" id="A0A9N9KPA9"/>
<organism evidence="1 2">
    <name type="scientific">Hymenoscyphus fraxineus</name>
    <dbReference type="NCBI Taxonomy" id="746836"/>
    <lineage>
        <taxon>Eukaryota</taxon>
        <taxon>Fungi</taxon>
        <taxon>Dikarya</taxon>
        <taxon>Ascomycota</taxon>
        <taxon>Pezizomycotina</taxon>
        <taxon>Leotiomycetes</taxon>
        <taxon>Helotiales</taxon>
        <taxon>Helotiaceae</taxon>
        <taxon>Hymenoscyphus</taxon>
    </lineage>
</organism>